<sequence>MTSSSTDQSHPSQIPTLFKSVCFFPNTSHLTDFSDTELQEILSDELALTNNYTLEQWWFVQKQIWVWDVFCFTPSGALAGFGEDGKVLFRKIAHELREIFTDKLQSNELQEVRDYSFLQLFHPIFFNSKDRTNFMHSIAHYRKSTSNIFDTQVGLCNPVYGLSNWTNKLDKKSPAYRFLMTRVNSMPSRRYINYIPTLIRNALVHFKDDTKAMGYDLETFEGYINKELPDICAKLLDCLMRNLNHPPSFHGCRLADLFEKKPLGIYTRAYKIDERQGRIALELQNARA</sequence>
<accession>A0A5N6QZ85</accession>
<gene>
    <name evidence="1" type="ORF">FH972_007635</name>
</gene>
<dbReference type="EMBL" id="CM017323">
    <property type="protein sequence ID" value="KAE8021771.1"/>
    <property type="molecule type" value="Genomic_DNA"/>
</dbReference>
<organism evidence="1 2">
    <name type="scientific">Carpinus fangiana</name>
    <dbReference type="NCBI Taxonomy" id="176857"/>
    <lineage>
        <taxon>Eukaryota</taxon>
        <taxon>Viridiplantae</taxon>
        <taxon>Streptophyta</taxon>
        <taxon>Embryophyta</taxon>
        <taxon>Tracheophyta</taxon>
        <taxon>Spermatophyta</taxon>
        <taxon>Magnoliopsida</taxon>
        <taxon>eudicotyledons</taxon>
        <taxon>Gunneridae</taxon>
        <taxon>Pentapetalae</taxon>
        <taxon>rosids</taxon>
        <taxon>fabids</taxon>
        <taxon>Fagales</taxon>
        <taxon>Betulaceae</taxon>
        <taxon>Carpinus</taxon>
    </lineage>
</organism>
<proteinExistence type="predicted"/>
<dbReference type="AlphaFoldDB" id="A0A5N6QZ85"/>
<protein>
    <submittedName>
        <fullName evidence="1">Uncharacterized protein</fullName>
    </submittedName>
</protein>
<dbReference type="OrthoDB" id="1779566at2759"/>
<evidence type="ECO:0000313" key="1">
    <source>
        <dbReference type="EMBL" id="KAE8021771.1"/>
    </source>
</evidence>
<keyword evidence="2" id="KW-1185">Reference proteome</keyword>
<evidence type="ECO:0000313" key="2">
    <source>
        <dbReference type="Proteomes" id="UP000327013"/>
    </source>
</evidence>
<dbReference type="Proteomes" id="UP000327013">
    <property type="component" value="Chromosome 3"/>
</dbReference>
<name>A0A5N6QZ85_9ROSI</name>
<reference evidence="1 2" key="1">
    <citation type="submission" date="2019-06" db="EMBL/GenBank/DDBJ databases">
        <title>A chromosomal-level reference genome of Carpinus fangiana (Coryloideae, Betulaceae).</title>
        <authorList>
            <person name="Yang X."/>
            <person name="Wang Z."/>
            <person name="Zhang L."/>
            <person name="Hao G."/>
            <person name="Liu J."/>
            <person name="Yang Y."/>
        </authorList>
    </citation>
    <scope>NUCLEOTIDE SEQUENCE [LARGE SCALE GENOMIC DNA]</scope>
    <source>
        <strain evidence="1">Cfa_2016G</strain>
        <tissue evidence="1">Leaf</tissue>
    </source>
</reference>